<gene>
    <name evidence="2" type="ORF">GPM918_LOCUS12578</name>
    <name evidence="3" type="ORF">OVA965_LOCUS17891</name>
    <name evidence="4" type="ORF">SRO942_LOCUS12578</name>
    <name evidence="5" type="ORF">TMI583_LOCUS17904</name>
</gene>
<feature type="compositionally biased region" description="Polar residues" evidence="1">
    <location>
        <begin position="19"/>
        <end position="38"/>
    </location>
</feature>
<dbReference type="EMBL" id="CAJNOK010008718">
    <property type="protein sequence ID" value="CAF1070992.1"/>
    <property type="molecule type" value="Genomic_DNA"/>
</dbReference>
<evidence type="ECO:0000256" key="1">
    <source>
        <dbReference type="SAM" id="MobiDB-lite"/>
    </source>
</evidence>
<evidence type="ECO:0000313" key="5">
    <source>
        <dbReference type="EMBL" id="CAF3835347.1"/>
    </source>
</evidence>
<protein>
    <submittedName>
        <fullName evidence="2">Uncharacterized protein</fullName>
    </submittedName>
</protein>
<reference evidence="2" key="1">
    <citation type="submission" date="2021-02" db="EMBL/GenBank/DDBJ databases">
        <authorList>
            <person name="Nowell W R."/>
        </authorList>
    </citation>
    <scope>NUCLEOTIDE SEQUENCE</scope>
</reference>
<evidence type="ECO:0000313" key="2">
    <source>
        <dbReference type="EMBL" id="CAF0977608.1"/>
    </source>
</evidence>
<dbReference type="Proteomes" id="UP000677228">
    <property type="component" value="Unassembled WGS sequence"/>
</dbReference>
<dbReference type="EMBL" id="CAJOBA010008734">
    <property type="protein sequence ID" value="CAF3835347.1"/>
    <property type="molecule type" value="Genomic_DNA"/>
</dbReference>
<evidence type="ECO:0000313" key="3">
    <source>
        <dbReference type="EMBL" id="CAF1070992.1"/>
    </source>
</evidence>
<dbReference type="Proteomes" id="UP000682733">
    <property type="component" value="Unassembled WGS sequence"/>
</dbReference>
<name>A0A814F3K7_9BILA</name>
<dbReference type="AlphaFoldDB" id="A0A814F3K7"/>
<evidence type="ECO:0000313" key="4">
    <source>
        <dbReference type="EMBL" id="CAF3750427.1"/>
    </source>
</evidence>
<keyword evidence="6" id="KW-1185">Reference proteome</keyword>
<proteinExistence type="predicted"/>
<organism evidence="2 6">
    <name type="scientific">Didymodactylos carnosus</name>
    <dbReference type="NCBI Taxonomy" id="1234261"/>
    <lineage>
        <taxon>Eukaryota</taxon>
        <taxon>Metazoa</taxon>
        <taxon>Spiralia</taxon>
        <taxon>Gnathifera</taxon>
        <taxon>Rotifera</taxon>
        <taxon>Eurotatoria</taxon>
        <taxon>Bdelloidea</taxon>
        <taxon>Philodinida</taxon>
        <taxon>Philodinidae</taxon>
        <taxon>Didymodactylos</taxon>
    </lineage>
</organism>
<dbReference type="Proteomes" id="UP000681722">
    <property type="component" value="Unassembled WGS sequence"/>
</dbReference>
<comment type="caution">
    <text evidence="2">The sequence shown here is derived from an EMBL/GenBank/DDBJ whole genome shotgun (WGS) entry which is preliminary data.</text>
</comment>
<feature type="region of interest" description="Disordered" evidence="1">
    <location>
        <begin position="1"/>
        <end position="69"/>
    </location>
</feature>
<dbReference type="EMBL" id="CAJNOQ010002770">
    <property type="protein sequence ID" value="CAF0977608.1"/>
    <property type="molecule type" value="Genomic_DNA"/>
</dbReference>
<evidence type="ECO:0000313" key="6">
    <source>
        <dbReference type="Proteomes" id="UP000663829"/>
    </source>
</evidence>
<accession>A0A814F3K7</accession>
<feature type="compositionally biased region" description="Polar residues" evidence="1">
    <location>
        <begin position="58"/>
        <end position="69"/>
    </location>
</feature>
<dbReference type="Proteomes" id="UP000663829">
    <property type="component" value="Unassembled WGS sequence"/>
</dbReference>
<dbReference type="EMBL" id="CAJOBC010002770">
    <property type="protein sequence ID" value="CAF3750427.1"/>
    <property type="molecule type" value="Genomic_DNA"/>
</dbReference>
<sequence>MVAVGENGFESDEDFYGQQLDTPTVTGNNDMSTTQNDNIEGKTGWPYFGGIEDGLTVESGNPSTGKETR</sequence>